<accession>A0AAN8I0K0</accession>
<sequence>MSWSVGGSAGGPANSMSCPVGGPANFSSAGGPANPMSCPVGGPANYSSAGGPANPTDVALRFRRLPMRVRDRPLLKRKTPRRT</sequence>
<reference evidence="2 3" key="1">
    <citation type="journal article" date="2023" name="Mol. Biol. Evol.">
        <title>Genomics of Secondarily Temperate Adaptation in the Only Non-Antarctic Icefish.</title>
        <authorList>
            <person name="Rivera-Colon A.G."/>
            <person name="Rayamajhi N."/>
            <person name="Minhas B.F."/>
            <person name="Madrigal G."/>
            <person name="Bilyk K.T."/>
            <person name="Yoon V."/>
            <person name="Hune M."/>
            <person name="Gregory S."/>
            <person name="Cheng C.H.C."/>
            <person name="Catchen J.M."/>
        </authorList>
    </citation>
    <scope>NUCLEOTIDE SEQUENCE [LARGE SCALE GENOMIC DNA]</scope>
    <source>
        <tissue evidence="2">White muscle</tissue>
    </source>
</reference>
<protein>
    <submittedName>
        <fullName evidence="2">Uncharacterized protein</fullName>
    </submittedName>
</protein>
<evidence type="ECO:0000313" key="2">
    <source>
        <dbReference type="EMBL" id="KAK5930294.1"/>
    </source>
</evidence>
<comment type="caution">
    <text evidence="2">The sequence shown here is derived from an EMBL/GenBank/DDBJ whole genome shotgun (WGS) entry which is preliminary data.</text>
</comment>
<evidence type="ECO:0000313" key="3">
    <source>
        <dbReference type="Proteomes" id="UP001331515"/>
    </source>
</evidence>
<dbReference type="AlphaFoldDB" id="A0AAN8I0K0"/>
<keyword evidence="3" id="KW-1185">Reference proteome</keyword>
<gene>
    <name evidence="2" type="ORF">CgunFtcFv8_026542</name>
</gene>
<organism evidence="2 3">
    <name type="scientific">Champsocephalus gunnari</name>
    <name type="common">Mackerel icefish</name>
    <dbReference type="NCBI Taxonomy" id="52237"/>
    <lineage>
        <taxon>Eukaryota</taxon>
        <taxon>Metazoa</taxon>
        <taxon>Chordata</taxon>
        <taxon>Craniata</taxon>
        <taxon>Vertebrata</taxon>
        <taxon>Euteleostomi</taxon>
        <taxon>Actinopterygii</taxon>
        <taxon>Neopterygii</taxon>
        <taxon>Teleostei</taxon>
        <taxon>Neoteleostei</taxon>
        <taxon>Acanthomorphata</taxon>
        <taxon>Eupercaria</taxon>
        <taxon>Perciformes</taxon>
        <taxon>Notothenioidei</taxon>
        <taxon>Channichthyidae</taxon>
        <taxon>Champsocephalus</taxon>
    </lineage>
</organism>
<name>A0AAN8I0K0_CHAGU</name>
<feature type="region of interest" description="Disordered" evidence="1">
    <location>
        <begin position="1"/>
        <end position="83"/>
    </location>
</feature>
<dbReference type="Proteomes" id="UP001331515">
    <property type="component" value="Unassembled WGS sequence"/>
</dbReference>
<dbReference type="EMBL" id="JAURVH010001516">
    <property type="protein sequence ID" value="KAK5930294.1"/>
    <property type="molecule type" value="Genomic_DNA"/>
</dbReference>
<evidence type="ECO:0000256" key="1">
    <source>
        <dbReference type="SAM" id="MobiDB-lite"/>
    </source>
</evidence>
<proteinExistence type="predicted"/>